<dbReference type="InterPro" id="IPR003834">
    <property type="entry name" value="Cyt_c_assmbl_TM_dom"/>
</dbReference>
<keyword evidence="5 6" id="KW-0472">Membrane</keyword>
<dbReference type="PATRIC" id="fig|1379.3.peg.63"/>
<feature type="transmembrane region" description="Helical" evidence="6">
    <location>
        <begin position="63"/>
        <end position="88"/>
    </location>
</feature>
<protein>
    <submittedName>
        <fullName evidence="8">Cytochrome C biogenesis protein transmembrane region</fullName>
    </submittedName>
</protein>
<reference evidence="9" key="1">
    <citation type="submission" date="2016-01" db="EMBL/GenBank/DDBJ databases">
        <authorList>
            <person name="Mitreva M."/>
            <person name="Pepin K.H."/>
            <person name="Mihindukulasuriya K.A."/>
            <person name="Fulton R."/>
            <person name="Fronick C."/>
            <person name="O'Laughlin M."/>
            <person name="Miner T."/>
            <person name="Herter B."/>
            <person name="Rosa B.A."/>
            <person name="Cordes M."/>
            <person name="Tomlinson C."/>
            <person name="Wollam A."/>
            <person name="Palsikar V.B."/>
            <person name="Mardis E.R."/>
            <person name="Wilson R.K."/>
        </authorList>
    </citation>
    <scope>NUCLEOTIDE SEQUENCE [LARGE SCALE GENOMIC DNA]</scope>
    <source>
        <strain evidence="9">DNF01167</strain>
    </source>
</reference>
<name>A0A134A8Y6_9BACL</name>
<dbReference type="EMBL" id="LSDC01000006">
    <property type="protein sequence ID" value="KXB64178.1"/>
    <property type="molecule type" value="Genomic_DNA"/>
</dbReference>
<evidence type="ECO:0000256" key="6">
    <source>
        <dbReference type="SAM" id="Phobius"/>
    </source>
</evidence>
<feature type="transmembrane region" description="Helical" evidence="6">
    <location>
        <begin position="139"/>
        <end position="167"/>
    </location>
</feature>
<gene>
    <name evidence="8" type="ORF">HMPREF3186_00062</name>
</gene>
<evidence type="ECO:0000256" key="5">
    <source>
        <dbReference type="ARBA" id="ARBA00023136"/>
    </source>
</evidence>
<evidence type="ECO:0000259" key="7">
    <source>
        <dbReference type="Pfam" id="PF02683"/>
    </source>
</evidence>
<comment type="subcellular location">
    <subcellularLocation>
        <location evidence="1">Membrane</location>
        <topology evidence="1">Multi-pass membrane protein</topology>
    </subcellularLocation>
</comment>
<dbReference type="PANTHER" id="PTHR31272:SF4">
    <property type="entry name" value="CYTOCHROME C-TYPE BIOGENESIS PROTEIN HI_1454-RELATED"/>
    <property type="match status" value="1"/>
</dbReference>
<dbReference type="Pfam" id="PF02683">
    <property type="entry name" value="DsbD_TM"/>
    <property type="match status" value="1"/>
</dbReference>
<comment type="caution">
    <text evidence="8">The sequence shown here is derived from an EMBL/GenBank/DDBJ whole genome shotgun (WGS) entry which is preliminary data.</text>
</comment>
<keyword evidence="3 6" id="KW-0812">Transmembrane</keyword>
<comment type="similarity">
    <text evidence="2">Belongs to the DsbD family.</text>
</comment>
<evidence type="ECO:0000313" key="9">
    <source>
        <dbReference type="Proteomes" id="UP000070355"/>
    </source>
</evidence>
<dbReference type="STRING" id="1379.HMPREF3186_00062"/>
<feature type="transmembrane region" description="Helical" evidence="6">
    <location>
        <begin position="20"/>
        <end position="42"/>
    </location>
</feature>
<dbReference type="RefSeq" id="WP_060913395.1">
    <property type="nucleotide sequence ID" value="NZ_KQ959917.1"/>
</dbReference>
<evidence type="ECO:0000256" key="4">
    <source>
        <dbReference type="ARBA" id="ARBA00022989"/>
    </source>
</evidence>
<feature type="transmembrane region" description="Helical" evidence="6">
    <location>
        <begin position="216"/>
        <end position="237"/>
    </location>
</feature>
<feature type="transmembrane region" description="Helical" evidence="6">
    <location>
        <begin position="173"/>
        <end position="196"/>
    </location>
</feature>
<organism evidence="8 9">
    <name type="scientific">Gemella haemolysans</name>
    <dbReference type="NCBI Taxonomy" id="1379"/>
    <lineage>
        <taxon>Bacteria</taxon>
        <taxon>Bacillati</taxon>
        <taxon>Bacillota</taxon>
        <taxon>Bacilli</taxon>
        <taxon>Bacillales</taxon>
        <taxon>Gemellaceae</taxon>
        <taxon>Gemella</taxon>
    </lineage>
</organism>
<dbReference type="InterPro" id="IPR051790">
    <property type="entry name" value="Cytochrome_c-biogenesis_DsbD"/>
</dbReference>
<dbReference type="GO" id="GO:0017004">
    <property type="term" value="P:cytochrome complex assembly"/>
    <property type="evidence" value="ECO:0007669"/>
    <property type="project" value="InterPro"/>
</dbReference>
<evidence type="ECO:0000256" key="2">
    <source>
        <dbReference type="ARBA" id="ARBA00006143"/>
    </source>
</evidence>
<dbReference type="GO" id="GO:0016020">
    <property type="term" value="C:membrane"/>
    <property type="evidence" value="ECO:0007669"/>
    <property type="project" value="UniProtKB-SubCell"/>
</dbReference>
<accession>A0A134A8Y6</accession>
<dbReference type="AlphaFoldDB" id="A0A134A8Y6"/>
<proteinExistence type="inferred from homology"/>
<evidence type="ECO:0000313" key="8">
    <source>
        <dbReference type="EMBL" id="KXB64178.1"/>
    </source>
</evidence>
<sequence length="242" mass="26838">MTDFNTASSALKIILVFLEGLLSFLSPCVIPILPIYIGILAGKKEMNERGELVFNKRNTITNTLSFVLGICSTFFILAFATSFISIFLNENIKTLQIVSGVLIIFMGLLQLGVFKIGFLKQEFSIKNKVKRKGNKTTPILAFLMGFTFSFSWTPCIGPILASVFLYASSHTGIMSVLLILAYCLGFILPFILVAFFASKLLELFKKHTNILKYTQVISGIILILIGILILSGSFITLTRYFA</sequence>
<evidence type="ECO:0000256" key="1">
    <source>
        <dbReference type="ARBA" id="ARBA00004141"/>
    </source>
</evidence>
<dbReference type="OrthoDB" id="9803065at2"/>
<feature type="transmembrane region" description="Helical" evidence="6">
    <location>
        <begin position="94"/>
        <end position="118"/>
    </location>
</feature>
<keyword evidence="4 6" id="KW-1133">Transmembrane helix</keyword>
<dbReference type="PANTHER" id="PTHR31272">
    <property type="entry name" value="CYTOCHROME C-TYPE BIOGENESIS PROTEIN HI_1454-RELATED"/>
    <property type="match status" value="1"/>
</dbReference>
<evidence type="ECO:0000256" key="3">
    <source>
        <dbReference type="ARBA" id="ARBA00022692"/>
    </source>
</evidence>
<feature type="domain" description="Cytochrome C biogenesis protein transmembrane" evidence="7">
    <location>
        <begin position="13"/>
        <end position="230"/>
    </location>
</feature>
<dbReference type="Proteomes" id="UP000070355">
    <property type="component" value="Unassembled WGS sequence"/>
</dbReference>